<evidence type="ECO:0000256" key="4">
    <source>
        <dbReference type="ARBA" id="ARBA00022701"/>
    </source>
</evidence>
<dbReference type="FunFam" id="3.30.740.10:FF:000002">
    <property type="entry name" value="Dynein light chain"/>
    <property type="match status" value="1"/>
</dbReference>
<dbReference type="AlphaFoldDB" id="A0A9D4YZ73"/>
<keyword evidence="7 11" id="KW-0505">Motor protein</keyword>
<dbReference type="GO" id="GO:0030286">
    <property type="term" value="C:dynein complex"/>
    <property type="evidence" value="ECO:0007669"/>
    <property type="project" value="UniProtKB-KW"/>
</dbReference>
<dbReference type="GO" id="GO:0005874">
    <property type="term" value="C:microtubule"/>
    <property type="evidence" value="ECO:0007669"/>
    <property type="project" value="UniProtKB-KW"/>
</dbReference>
<dbReference type="Gene3D" id="3.30.740.10">
    <property type="entry name" value="Protein Inhibitor Of Neuronal Nitric Oxide Synthase"/>
    <property type="match status" value="1"/>
</dbReference>
<dbReference type="GO" id="GO:0005930">
    <property type="term" value="C:axoneme"/>
    <property type="evidence" value="ECO:0007669"/>
    <property type="project" value="UniProtKB-SubCell"/>
</dbReference>
<evidence type="ECO:0000256" key="2">
    <source>
        <dbReference type="ARBA" id="ARBA00011655"/>
    </source>
</evidence>
<comment type="subunit">
    <text evidence="2">Consists of at least two heavy chains and a number of intermediate and light chains.</text>
</comment>
<dbReference type="Proteomes" id="UP001055712">
    <property type="component" value="Unassembled WGS sequence"/>
</dbReference>
<keyword evidence="9" id="KW-0966">Cell projection</keyword>
<evidence type="ECO:0000256" key="9">
    <source>
        <dbReference type="ARBA" id="ARBA00023273"/>
    </source>
</evidence>
<reference evidence="12" key="2">
    <citation type="submission" date="2020-11" db="EMBL/GenBank/DDBJ databases">
        <authorList>
            <person name="Cecchin M."/>
            <person name="Marcolungo L."/>
            <person name="Rossato M."/>
            <person name="Girolomoni L."/>
            <person name="Cosentino E."/>
            <person name="Cuine S."/>
            <person name="Li-Beisson Y."/>
            <person name="Delledonne M."/>
            <person name="Ballottari M."/>
        </authorList>
    </citation>
    <scope>NUCLEOTIDE SEQUENCE</scope>
    <source>
        <strain evidence="12">211/11P</strain>
        <tissue evidence="12">Whole cell</tissue>
    </source>
</reference>
<dbReference type="PANTHER" id="PTHR11886">
    <property type="entry name" value="DYNEIN LIGHT CHAIN"/>
    <property type="match status" value="1"/>
</dbReference>
<evidence type="ECO:0000313" key="13">
    <source>
        <dbReference type="Proteomes" id="UP001055712"/>
    </source>
</evidence>
<evidence type="ECO:0000256" key="8">
    <source>
        <dbReference type="ARBA" id="ARBA00023212"/>
    </source>
</evidence>
<evidence type="ECO:0000256" key="3">
    <source>
        <dbReference type="ARBA" id="ARBA00022490"/>
    </source>
</evidence>
<keyword evidence="3 11" id="KW-0963">Cytoplasm</keyword>
<dbReference type="InterPro" id="IPR037177">
    <property type="entry name" value="DLC_sf"/>
</dbReference>
<dbReference type="Pfam" id="PF01221">
    <property type="entry name" value="Dynein_light"/>
    <property type="match status" value="1"/>
</dbReference>
<keyword evidence="4 11" id="KW-0493">Microtubule</keyword>
<dbReference type="SMART" id="SM01375">
    <property type="entry name" value="Dynein_light"/>
    <property type="match status" value="1"/>
</dbReference>
<dbReference type="GO" id="GO:0007017">
    <property type="term" value="P:microtubule-based process"/>
    <property type="evidence" value="ECO:0007669"/>
    <property type="project" value="InterPro"/>
</dbReference>
<evidence type="ECO:0000256" key="5">
    <source>
        <dbReference type="ARBA" id="ARBA00023017"/>
    </source>
</evidence>
<sequence length="110" mass="12406">MTEAVTSQEPEYTRDMEAFYRMAKYPLVASSDCPADMKTEAVDVCVAACERHASDIEKCTQMIKDTLDKRFGGPWHVVVGRAFSFEVTHECKHFLHLFVGGTMGVLAWKL</sequence>
<evidence type="ECO:0000256" key="1">
    <source>
        <dbReference type="ARBA" id="ARBA00004430"/>
    </source>
</evidence>
<evidence type="ECO:0000313" key="12">
    <source>
        <dbReference type="EMBL" id="KAI3433385.1"/>
    </source>
</evidence>
<keyword evidence="8 11" id="KW-0206">Cytoskeleton</keyword>
<proteinExistence type="inferred from homology"/>
<keyword evidence="13" id="KW-1185">Reference proteome</keyword>
<comment type="similarity">
    <text evidence="11">Belongs to the dynein light chain family.</text>
</comment>
<dbReference type="InterPro" id="IPR001372">
    <property type="entry name" value="Dynein_light_chain_typ-1/2"/>
</dbReference>
<name>A0A9D4YZ73_CHLVU</name>
<dbReference type="OrthoDB" id="10033309at2759"/>
<organism evidence="12 13">
    <name type="scientific">Chlorella vulgaris</name>
    <name type="common">Green alga</name>
    <dbReference type="NCBI Taxonomy" id="3077"/>
    <lineage>
        <taxon>Eukaryota</taxon>
        <taxon>Viridiplantae</taxon>
        <taxon>Chlorophyta</taxon>
        <taxon>core chlorophytes</taxon>
        <taxon>Trebouxiophyceae</taxon>
        <taxon>Chlorellales</taxon>
        <taxon>Chlorellaceae</taxon>
        <taxon>Chlorella clade</taxon>
        <taxon>Chlorella</taxon>
    </lineage>
</organism>
<dbReference type="CDD" id="cd21453">
    <property type="entry name" value="DLC-like_DNAL4"/>
    <property type="match status" value="1"/>
</dbReference>
<reference evidence="12" key="1">
    <citation type="journal article" date="2019" name="Plant J.">
        <title>Chlorella vulgaris genome assembly and annotation reveals the molecular basis for metabolic acclimation to high light conditions.</title>
        <authorList>
            <person name="Cecchin M."/>
            <person name="Marcolungo L."/>
            <person name="Rossato M."/>
            <person name="Girolomoni L."/>
            <person name="Cosentino E."/>
            <person name="Cuine S."/>
            <person name="Li-Beisson Y."/>
            <person name="Delledonne M."/>
            <person name="Ballottari M."/>
        </authorList>
    </citation>
    <scope>NUCLEOTIDE SEQUENCE</scope>
    <source>
        <strain evidence="12">211/11P</strain>
    </source>
</reference>
<comment type="function">
    <text evidence="10">Force generating protein of respiratory cilia. Produces force towards the minus ends of microtubules. Dynein has ATPase activity.</text>
</comment>
<dbReference type="EMBL" id="SIDB01000004">
    <property type="protein sequence ID" value="KAI3433385.1"/>
    <property type="molecule type" value="Genomic_DNA"/>
</dbReference>
<keyword evidence="6" id="KW-0969">Cilium</keyword>
<accession>A0A9D4YZ73</accession>
<keyword evidence="5 11" id="KW-0243">Dynein</keyword>
<dbReference type="SUPFAM" id="SSF54648">
    <property type="entry name" value="DLC"/>
    <property type="match status" value="1"/>
</dbReference>
<comment type="caution">
    <text evidence="12">The sequence shown here is derived from an EMBL/GenBank/DDBJ whole genome shotgun (WGS) entry which is preliminary data.</text>
</comment>
<comment type="subcellular location">
    <subcellularLocation>
        <location evidence="1">Cytoplasm</location>
        <location evidence="1">Cytoskeleton</location>
        <location evidence="1">Cilium axoneme</location>
    </subcellularLocation>
</comment>
<evidence type="ECO:0000256" key="7">
    <source>
        <dbReference type="ARBA" id="ARBA00023175"/>
    </source>
</evidence>
<dbReference type="PANTHER" id="PTHR11886:SF2">
    <property type="entry name" value="DYNEIN AXONEMAL LIGHT CHAIN 4"/>
    <property type="match status" value="1"/>
</dbReference>
<evidence type="ECO:0000256" key="6">
    <source>
        <dbReference type="ARBA" id="ARBA00023069"/>
    </source>
</evidence>
<evidence type="ECO:0000256" key="10">
    <source>
        <dbReference type="ARBA" id="ARBA00057688"/>
    </source>
</evidence>
<protein>
    <recommendedName>
        <fullName evidence="11">Dynein light chain</fullName>
    </recommendedName>
</protein>
<evidence type="ECO:0000256" key="11">
    <source>
        <dbReference type="RuleBase" id="RU365010"/>
    </source>
</evidence>
<gene>
    <name evidence="12" type="ORF">D9Q98_003201</name>
</gene>